<dbReference type="InterPro" id="IPR011047">
    <property type="entry name" value="Quinoprotein_ADH-like_sf"/>
</dbReference>
<dbReference type="Proteomes" id="UP001500979">
    <property type="component" value="Unassembled WGS sequence"/>
</dbReference>
<feature type="transmembrane region" description="Helical" evidence="1">
    <location>
        <begin position="12"/>
        <end position="32"/>
    </location>
</feature>
<keyword evidence="1" id="KW-0472">Membrane</keyword>
<evidence type="ECO:0000256" key="1">
    <source>
        <dbReference type="SAM" id="Phobius"/>
    </source>
</evidence>
<dbReference type="Gene3D" id="2.130.10.10">
    <property type="entry name" value="YVTN repeat-like/Quinoprotein amine dehydrogenase"/>
    <property type="match status" value="1"/>
</dbReference>
<organism evidence="2 3">
    <name type="scientific">Saccharopolyspora taberi</name>
    <dbReference type="NCBI Taxonomy" id="60895"/>
    <lineage>
        <taxon>Bacteria</taxon>
        <taxon>Bacillati</taxon>
        <taxon>Actinomycetota</taxon>
        <taxon>Actinomycetes</taxon>
        <taxon>Pseudonocardiales</taxon>
        <taxon>Pseudonocardiaceae</taxon>
        <taxon>Saccharopolyspora</taxon>
    </lineage>
</organism>
<name>A0ABN3VJJ1_9PSEU</name>
<dbReference type="SUPFAM" id="SSF50998">
    <property type="entry name" value="Quinoprotein alcohol dehydrogenase-like"/>
    <property type="match status" value="1"/>
</dbReference>
<comment type="caution">
    <text evidence="2">The sequence shown here is derived from an EMBL/GenBank/DDBJ whole genome shotgun (WGS) entry which is preliminary data.</text>
</comment>
<protein>
    <recommendedName>
        <fullName evidence="4">PQQ-binding-like beta-propeller repeat protein</fullName>
    </recommendedName>
</protein>
<keyword evidence="1" id="KW-0812">Transmembrane</keyword>
<keyword evidence="1" id="KW-1133">Transmembrane helix</keyword>
<dbReference type="EMBL" id="BAAAUX010000023">
    <property type="protein sequence ID" value="GAA2811413.1"/>
    <property type="molecule type" value="Genomic_DNA"/>
</dbReference>
<keyword evidence="3" id="KW-1185">Reference proteome</keyword>
<accession>A0ABN3VJJ1</accession>
<evidence type="ECO:0008006" key="4">
    <source>
        <dbReference type="Google" id="ProtNLM"/>
    </source>
</evidence>
<sequence>MVRPERRRKADVAAVVLIALAVVVASVVVWAGSDARATISEPAAHPAPDVPPTTSVPAALHEMWRARSPATPVPVVAGPAVVTGAGNEVLGRDPVTGQVRWRYARDIPLCTIGTAWDRALAVFRKEHNCSEITSLRGDSGLRGPQRNADAEFGTRLLSDGTYVTATGREAVESWRSDLVRTQQFGIPPALKNPGNNLKRPGCEYLSVAASDERVGLVEQCPREQGERITLIKTRPEDDEKPEEIFSTGLGSTGATVVAVSKKRAAVLTADRSELVVFDNSAAVVGTFPVRAAAPAGDANARVAATSKDGLVHWHTGVDTVALDPANLTPVWTAPDTLGPGTIFGERMIVPVPEGLAVLDPKTGARERVIPVDRQGYSGPVQLDSVGDVLVEQRGTELVALR</sequence>
<evidence type="ECO:0000313" key="2">
    <source>
        <dbReference type="EMBL" id="GAA2811413.1"/>
    </source>
</evidence>
<gene>
    <name evidence="2" type="ORF">GCM10010470_53490</name>
</gene>
<evidence type="ECO:0000313" key="3">
    <source>
        <dbReference type="Proteomes" id="UP001500979"/>
    </source>
</evidence>
<reference evidence="2 3" key="1">
    <citation type="journal article" date="2019" name="Int. J. Syst. Evol. Microbiol.">
        <title>The Global Catalogue of Microorganisms (GCM) 10K type strain sequencing project: providing services to taxonomists for standard genome sequencing and annotation.</title>
        <authorList>
            <consortium name="The Broad Institute Genomics Platform"/>
            <consortium name="The Broad Institute Genome Sequencing Center for Infectious Disease"/>
            <person name="Wu L."/>
            <person name="Ma J."/>
        </authorList>
    </citation>
    <scope>NUCLEOTIDE SEQUENCE [LARGE SCALE GENOMIC DNA]</scope>
    <source>
        <strain evidence="2 3">JCM 9383</strain>
    </source>
</reference>
<dbReference type="InterPro" id="IPR015943">
    <property type="entry name" value="WD40/YVTN_repeat-like_dom_sf"/>
</dbReference>
<proteinExistence type="predicted"/>
<dbReference type="RefSeq" id="WP_344684304.1">
    <property type="nucleotide sequence ID" value="NZ_BAAAUX010000023.1"/>
</dbReference>